<reference evidence="3" key="1">
    <citation type="submission" date="2022-11" db="UniProtKB">
        <authorList>
            <consortium name="WormBaseParasite"/>
        </authorList>
    </citation>
    <scope>IDENTIFICATION</scope>
</reference>
<dbReference type="AlphaFoldDB" id="A0A914YNE4"/>
<dbReference type="Gene3D" id="2.60.40.1190">
    <property type="match status" value="1"/>
</dbReference>
<dbReference type="WBParaSite" id="PSU_v2.g21128.t1">
    <property type="protein sequence ID" value="PSU_v2.g21128.t1"/>
    <property type="gene ID" value="PSU_v2.g21128"/>
</dbReference>
<protein>
    <submittedName>
        <fullName evidence="3">Uncharacterized protein</fullName>
    </submittedName>
</protein>
<proteinExistence type="inferred from homology"/>
<organism evidence="2 3">
    <name type="scientific">Panagrolaimus superbus</name>
    <dbReference type="NCBI Taxonomy" id="310955"/>
    <lineage>
        <taxon>Eukaryota</taxon>
        <taxon>Metazoa</taxon>
        <taxon>Ecdysozoa</taxon>
        <taxon>Nematoda</taxon>
        <taxon>Chromadorea</taxon>
        <taxon>Rhabditida</taxon>
        <taxon>Tylenchina</taxon>
        <taxon>Panagrolaimomorpha</taxon>
        <taxon>Panagrolaimoidea</taxon>
        <taxon>Panagrolaimidae</taxon>
        <taxon>Panagrolaimus</taxon>
    </lineage>
</organism>
<evidence type="ECO:0000313" key="2">
    <source>
        <dbReference type="Proteomes" id="UP000887577"/>
    </source>
</evidence>
<evidence type="ECO:0000313" key="3">
    <source>
        <dbReference type="WBParaSite" id="PSU_v2.g21128.t1"/>
    </source>
</evidence>
<dbReference type="Proteomes" id="UP000887577">
    <property type="component" value="Unplaced"/>
</dbReference>
<dbReference type="PANTHER" id="PTHR31475">
    <property type="entry name" value="UPF0462 PROTEIN"/>
    <property type="match status" value="1"/>
</dbReference>
<name>A0A914YNE4_9BILA</name>
<comment type="similarity">
    <text evidence="1">Belongs to the UPF0462 family.</text>
</comment>
<keyword evidence="2" id="KW-1185">Reference proteome</keyword>
<evidence type="ECO:0000256" key="1">
    <source>
        <dbReference type="ARBA" id="ARBA00038085"/>
    </source>
</evidence>
<sequence>MKHLDIVQILLYLMWNKSEITFGQIFPRGTSYQSEYDTKETKKLQEGFNCSIDRTWNNKPIDHLPIEIKMSWFFEKQRGAPHKRVILIEFTAPLFDDPEPPVNPGPTPGLWDYEVVEFFFANEQGHYLEVEVGPHGHWLVLFHKGYRECFNAGDDVDLRIENTFDMDVWKSRVEIPLSYLPGRVTKFNAYAIHGIGDERVYEALYPVTDGKLSKPDFHKLEYFNRVDTARFIPESYNFKPFVDMKYGNMWSLVCPDDDTYVPRKKKEDHLF</sequence>
<dbReference type="PANTHER" id="PTHR31475:SF5">
    <property type="entry name" value="UPF0462 PROTEIN C4ORF33 HOMOLOG"/>
    <property type="match status" value="1"/>
</dbReference>
<accession>A0A914YNE4</accession>